<proteinExistence type="predicted"/>
<reference evidence="3 4" key="1">
    <citation type="submission" date="2020-12" db="EMBL/GenBank/DDBJ databases">
        <title>Draft genome sequence of furan degrading bacterial strain FUR100.</title>
        <authorList>
            <person name="Woiski C."/>
        </authorList>
    </citation>
    <scope>NUCLEOTIDE SEQUENCE [LARGE SCALE GENOMIC DNA]</scope>
    <source>
        <strain evidence="3 4">FUR100</strain>
    </source>
</reference>
<comment type="caution">
    <text evidence="3">The sequence shown here is derived from an EMBL/GenBank/DDBJ whole genome shotgun (WGS) entry which is preliminary data.</text>
</comment>
<dbReference type="InterPro" id="IPR025110">
    <property type="entry name" value="AMP-bd_C"/>
</dbReference>
<dbReference type="AlphaFoldDB" id="A0A8I0ZY46"/>
<dbReference type="InterPro" id="IPR020845">
    <property type="entry name" value="AMP-binding_CS"/>
</dbReference>
<feature type="domain" description="AMP-dependent synthetase/ligase" evidence="1">
    <location>
        <begin position="7"/>
        <end position="356"/>
    </location>
</feature>
<dbReference type="RefSeq" id="WP_019749685.1">
    <property type="nucleotide sequence ID" value="NZ_CP176579.1"/>
</dbReference>
<dbReference type="Pfam" id="PF13193">
    <property type="entry name" value="AMP-binding_C"/>
    <property type="match status" value="1"/>
</dbReference>
<keyword evidence="4" id="KW-1185">Reference proteome</keyword>
<organism evidence="3 4">
    <name type="scientific">Rhodococcus erythropolis</name>
    <name type="common">Arthrobacter picolinophilus</name>
    <dbReference type="NCBI Taxonomy" id="1833"/>
    <lineage>
        <taxon>Bacteria</taxon>
        <taxon>Bacillati</taxon>
        <taxon>Actinomycetota</taxon>
        <taxon>Actinomycetes</taxon>
        <taxon>Mycobacteriales</taxon>
        <taxon>Nocardiaceae</taxon>
        <taxon>Rhodococcus</taxon>
        <taxon>Rhodococcus erythropolis group</taxon>
    </lineage>
</organism>
<feature type="domain" description="AMP-binding enzyme C-terminal" evidence="2">
    <location>
        <begin position="414"/>
        <end position="492"/>
    </location>
</feature>
<evidence type="ECO:0000259" key="1">
    <source>
        <dbReference type="Pfam" id="PF00501"/>
    </source>
</evidence>
<dbReference type="Gene3D" id="3.30.300.30">
    <property type="match status" value="1"/>
</dbReference>
<accession>A0A8I0ZY46</accession>
<evidence type="ECO:0000313" key="3">
    <source>
        <dbReference type="EMBL" id="MBH5143531.1"/>
    </source>
</evidence>
<dbReference type="EMBL" id="JAECSB010000037">
    <property type="protein sequence ID" value="MBH5143531.1"/>
    <property type="molecule type" value="Genomic_DNA"/>
</dbReference>
<dbReference type="Pfam" id="PF00501">
    <property type="entry name" value="AMP-binding"/>
    <property type="match status" value="1"/>
</dbReference>
<dbReference type="InterPro" id="IPR042099">
    <property type="entry name" value="ANL_N_sf"/>
</dbReference>
<dbReference type="InterPro" id="IPR000873">
    <property type="entry name" value="AMP-dep_synth/lig_dom"/>
</dbReference>
<dbReference type="PANTHER" id="PTHR24096:SF323">
    <property type="entry name" value="BLR3536 PROTEIN"/>
    <property type="match status" value="1"/>
</dbReference>
<dbReference type="PANTHER" id="PTHR24096">
    <property type="entry name" value="LONG-CHAIN-FATTY-ACID--COA LIGASE"/>
    <property type="match status" value="1"/>
</dbReference>
<dbReference type="Proteomes" id="UP000627573">
    <property type="component" value="Unassembled WGS sequence"/>
</dbReference>
<dbReference type="GO" id="GO:0016405">
    <property type="term" value="F:CoA-ligase activity"/>
    <property type="evidence" value="ECO:0007669"/>
    <property type="project" value="TreeGrafter"/>
</dbReference>
<protein>
    <submittedName>
        <fullName evidence="3">AMP-binding protein</fullName>
    </submittedName>
</protein>
<dbReference type="Gene3D" id="3.40.50.12780">
    <property type="entry name" value="N-terminal domain of ligase-like"/>
    <property type="match status" value="1"/>
</dbReference>
<dbReference type="InterPro" id="IPR045851">
    <property type="entry name" value="AMP-bd_C_sf"/>
</dbReference>
<dbReference type="SUPFAM" id="SSF56801">
    <property type="entry name" value="Acetyl-CoA synthetase-like"/>
    <property type="match status" value="1"/>
</dbReference>
<name>A0A8I0ZY46_RHOER</name>
<evidence type="ECO:0000313" key="4">
    <source>
        <dbReference type="Proteomes" id="UP000627573"/>
    </source>
</evidence>
<dbReference type="PROSITE" id="PS00455">
    <property type="entry name" value="AMP_BINDING"/>
    <property type="match status" value="1"/>
</dbReference>
<gene>
    <name evidence="3" type="ORF">I3517_12980</name>
</gene>
<evidence type="ECO:0000259" key="2">
    <source>
        <dbReference type="Pfam" id="PF13193"/>
    </source>
</evidence>
<sequence>MYPPSIARDRPDALAYVMASSGRSLTYDQLDRRSNQLAHRWRQEGIRSGDTVVIAMENNIEWPVVVAAGMRSGLYVTPVNWHLKSDELASLIAESKPAVVVTSSALAATVSAALDAATHRAHRLSVDEHTDGFHHLGAEVAGLPETPIEDELLGARVLFSGGTTGRPKVFRQALLGIHPQDAPQRHGGLVEKLAIDSSAVMLSPAPNYHAAPFTFQLITLAAGGTIVCMEKFDADAALDAVRKYDVTHSQWVPTMLVRLLQTCGKERFSAPSHRVAVTSGAPCSADIKAEIDQWWGPILHEYYGASEGYGHTYISPLEARSHPGSVGRPLGSTSVHITDPDGVELGPKEIGTVWFAPNATQSYTNASDASDVSDASARKQMGDIGYLDDDGFLYLVGRAGFMIISGGVNIYPDEIEATLIAHPDVLDAAVIGVPHPEFGEQVKAIVELRAPAGSDAVVEADLIDYCRSKLAHYKAPKIVEFTERLPRLPTGKLDKRTLRDTFTRVDTLSIDIGGQP</sequence>